<comment type="caution">
    <text evidence="3">The sequence shown here is derived from an EMBL/GenBank/DDBJ whole genome shotgun (WGS) entry which is preliminary data.</text>
</comment>
<sequence>MKNLYMPLLRVLPYCCSHTALLLLLPASLGISSQQDPEGNNSLTKPAWHKKVVGLCWWLPEPGKRRYKCSPEWEDWLDELVGYEAAPPSSNHHSSRTLKFSHKQMNGR</sequence>
<feature type="chain" id="PRO_5018532299" evidence="2">
    <location>
        <begin position="31"/>
        <end position="108"/>
    </location>
</feature>
<organism evidence="3 4">
    <name type="scientific">Protopolystoma xenopodis</name>
    <dbReference type="NCBI Taxonomy" id="117903"/>
    <lineage>
        <taxon>Eukaryota</taxon>
        <taxon>Metazoa</taxon>
        <taxon>Spiralia</taxon>
        <taxon>Lophotrochozoa</taxon>
        <taxon>Platyhelminthes</taxon>
        <taxon>Monogenea</taxon>
        <taxon>Polyopisthocotylea</taxon>
        <taxon>Polystomatidea</taxon>
        <taxon>Polystomatidae</taxon>
        <taxon>Protopolystoma</taxon>
    </lineage>
</organism>
<evidence type="ECO:0000256" key="1">
    <source>
        <dbReference type="SAM" id="MobiDB-lite"/>
    </source>
</evidence>
<feature type="compositionally biased region" description="Basic residues" evidence="1">
    <location>
        <begin position="93"/>
        <end position="102"/>
    </location>
</feature>
<dbReference type="AlphaFoldDB" id="A0A3S5B0R6"/>
<evidence type="ECO:0000313" key="4">
    <source>
        <dbReference type="Proteomes" id="UP000784294"/>
    </source>
</evidence>
<reference evidence="3" key="1">
    <citation type="submission" date="2018-11" db="EMBL/GenBank/DDBJ databases">
        <authorList>
            <consortium name="Pathogen Informatics"/>
        </authorList>
    </citation>
    <scope>NUCLEOTIDE SEQUENCE</scope>
</reference>
<name>A0A3S5B0R6_9PLAT</name>
<keyword evidence="4" id="KW-1185">Reference proteome</keyword>
<dbReference type="EMBL" id="CAAALY010111131">
    <property type="protein sequence ID" value="VEL30300.1"/>
    <property type="molecule type" value="Genomic_DNA"/>
</dbReference>
<feature type="region of interest" description="Disordered" evidence="1">
    <location>
        <begin position="86"/>
        <end position="108"/>
    </location>
</feature>
<accession>A0A3S5B0R6</accession>
<gene>
    <name evidence="3" type="ORF">PXEA_LOCUS23740</name>
</gene>
<protein>
    <submittedName>
        <fullName evidence="3">Uncharacterized protein</fullName>
    </submittedName>
</protein>
<dbReference type="Proteomes" id="UP000784294">
    <property type="component" value="Unassembled WGS sequence"/>
</dbReference>
<feature type="signal peptide" evidence="2">
    <location>
        <begin position="1"/>
        <end position="30"/>
    </location>
</feature>
<evidence type="ECO:0000256" key="2">
    <source>
        <dbReference type="SAM" id="SignalP"/>
    </source>
</evidence>
<evidence type="ECO:0000313" key="3">
    <source>
        <dbReference type="EMBL" id="VEL30300.1"/>
    </source>
</evidence>
<keyword evidence="2" id="KW-0732">Signal</keyword>
<proteinExistence type="predicted"/>